<sequence length="520" mass="58914">METERGIRSKKKDLKPIRTKTAHHGEEDGDGHVNNHDHELVEEEPLSPSARLFHEPNFNVYIIAIMGSKTQIRTDIVRANLVQTLLKQPRFSSLQVVDDRGDMKWVRTKVDLDKHIIVPDLNPNMDSSDQFVEDYVFNLSKTTIDMSQPLWDLHLLNVKTSDAEAVGIFRIHHSLGDGTSLISLLLACTRQISDPEALPTVPVKKKKKKEENNSSWLWRCFIGFWWICQLFWHTVVDVFMFVATASFLSDTETPLKGPPGVELKPRRIIHRTVSLDDMKLVKNAMNMTVNDVALGITQAGLSRYLNRKYGHGKDETKNHLPKKIRLRSTLLINIRTSAGIQAFADMMEKGTEAKWGNWIGYVLLPFDIAVRGDPLDYVRQAKTTIDRKKHSFEALYTFSIAELILKIFGIKRASALSHKVITHTTMCFSNLVGPLEEIGYYGHPMAYLAPSCYGQPHALMINFQSYLNKMTIVLSVDEGTIPRPRELCDDIVDSLKLIKDAVIAKGLAKEYEGPASENSH</sequence>
<dbReference type="Pfam" id="PF06974">
    <property type="entry name" value="WS_DGAT_C"/>
    <property type="match status" value="1"/>
</dbReference>
<comment type="pathway">
    <text evidence="3">Glycerolipid metabolism; triacylglycerol biosynthesis.</text>
</comment>
<feature type="domain" description="O-acyltransferase WSD1 C-terminal" evidence="17">
    <location>
        <begin position="355"/>
        <end position="499"/>
    </location>
</feature>
<comment type="catalytic activity">
    <reaction evidence="13">
        <text>a long chain fatty alcohol + a fatty acyl-CoA = a long-chain alcohol wax ester + CoA</text>
        <dbReference type="Rhea" id="RHEA:38443"/>
        <dbReference type="ChEBI" id="CHEBI:17135"/>
        <dbReference type="ChEBI" id="CHEBI:57287"/>
        <dbReference type="ChEBI" id="CHEBI:77636"/>
        <dbReference type="ChEBI" id="CHEBI:235323"/>
        <dbReference type="EC" id="2.3.1.75"/>
    </reaction>
</comment>
<evidence type="ECO:0000256" key="9">
    <source>
        <dbReference type="ARBA" id="ARBA00022989"/>
    </source>
</evidence>
<feature type="domain" description="O-acyltransferase WSD1-like N-terminal" evidence="16">
    <location>
        <begin position="77"/>
        <end position="293"/>
    </location>
</feature>
<evidence type="ECO:0000256" key="8">
    <source>
        <dbReference type="ARBA" id="ARBA00022824"/>
    </source>
</evidence>
<evidence type="ECO:0000256" key="15">
    <source>
        <dbReference type="SAM" id="MobiDB-lite"/>
    </source>
</evidence>
<comment type="catalytic activity">
    <reaction evidence="14">
        <text>an acyl-CoA + a 1,2-diacyl-sn-glycerol = a triacyl-sn-glycerol + CoA</text>
        <dbReference type="Rhea" id="RHEA:10868"/>
        <dbReference type="ChEBI" id="CHEBI:17815"/>
        <dbReference type="ChEBI" id="CHEBI:57287"/>
        <dbReference type="ChEBI" id="CHEBI:58342"/>
        <dbReference type="ChEBI" id="CHEBI:64615"/>
        <dbReference type="EC" id="2.3.1.20"/>
    </reaction>
</comment>
<feature type="compositionally biased region" description="Basic residues" evidence="15">
    <location>
        <begin position="8"/>
        <end position="22"/>
    </location>
</feature>
<keyword evidence="8" id="KW-0256">Endoplasmic reticulum</keyword>
<keyword evidence="7" id="KW-0812">Transmembrane</keyword>
<evidence type="ECO:0000313" key="18">
    <source>
        <dbReference type="EMBL" id="KAB1219616.1"/>
    </source>
</evidence>
<evidence type="ECO:0000256" key="11">
    <source>
        <dbReference type="ARBA" id="ARBA00023315"/>
    </source>
</evidence>
<gene>
    <name evidence="18" type="ORF">CJ030_MR3G011124</name>
</gene>
<keyword evidence="5" id="KW-1003">Cell membrane</keyword>
<dbReference type="GO" id="GO:0004144">
    <property type="term" value="F:diacylglycerol O-acyltransferase activity"/>
    <property type="evidence" value="ECO:0007669"/>
    <property type="project" value="UniProtKB-EC"/>
</dbReference>
<evidence type="ECO:0000256" key="6">
    <source>
        <dbReference type="ARBA" id="ARBA00022679"/>
    </source>
</evidence>
<feature type="compositionally biased region" description="Basic and acidic residues" evidence="15">
    <location>
        <begin position="23"/>
        <end position="35"/>
    </location>
</feature>
<comment type="subcellular location">
    <subcellularLocation>
        <location evidence="1">Cell membrane</location>
        <topology evidence="1">Single-pass membrane protein</topology>
    </subcellularLocation>
    <subcellularLocation>
        <location evidence="2">Endoplasmic reticulum membrane</location>
        <topology evidence="2">Single-pass membrane protein</topology>
    </subcellularLocation>
</comment>
<evidence type="ECO:0000256" key="4">
    <source>
        <dbReference type="ARBA" id="ARBA00005189"/>
    </source>
</evidence>
<dbReference type="GO" id="GO:0019432">
    <property type="term" value="P:triglyceride biosynthetic process"/>
    <property type="evidence" value="ECO:0007669"/>
    <property type="project" value="UniProtKB-UniPathway"/>
</dbReference>
<proteinExistence type="inferred from homology"/>
<dbReference type="InterPro" id="IPR009721">
    <property type="entry name" value="O-acyltransferase_WSD1_C"/>
</dbReference>
<keyword evidence="19" id="KW-1185">Reference proteome</keyword>
<keyword evidence="11 18" id="KW-0012">Acyltransferase</keyword>
<dbReference type="AlphaFoldDB" id="A0A6A1W5L3"/>
<evidence type="ECO:0000256" key="12">
    <source>
        <dbReference type="ARBA" id="ARBA00024360"/>
    </source>
</evidence>
<keyword evidence="6 18" id="KW-0808">Transferase</keyword>
<evidence type="ECO:0000259" key="17">
    <source>
        <dbReference type="Pfam" id="PF06974"/>
    </source>
</evidence>
<evidence type="ECO:0000256" key="10">
    <source>
        <dbReference type="ARBA" id="ARBA00023136"/>
    </source>
</evidence>
<reference evidence="18 19" key="1">
    <citation type="journal article" date="2019" name="Plant Biotechnol. J.">
        <title>The red bayberry genome and genetic basis of sex determination.</title>
        <authorList>
            <person name="Jia H.M."/>
            <person name="Jia H.J."/>
            <person name="Cai Q.L."/>
            <person name="Wang Y."/>
            <person name="Zhao H.B."/>
            <person name="Yang W.F."/>
            <person name="Wang G.Y."/>
            <person name="Li Y.H."/>
            <person name="Zhan D.L."/>
            <person name="Shen Y.T."/>
            <person name="Niu Q.F."/>
            <person name="Chang L."/>
            <person name="Qiu J."/>
            <person name="Zhao L."/>
            <person name="Xie H.B."/>
            <person name="Fu W.Y."/>
            <person name="Jin J."/>
            <person name="Li X.W."/>
            <person name="Jiao Y."/>
            <person name="Zhou C.C."/>
            <person name="Tu T."/>
            <person name="Chai C.Y."/>
            <person name="Gao J.L."/>
            <person name="Fan L.J."/>
            <person name="van de Weg E."/>
            <person name="Wang J.Y."/>
            <person name="Gao Z.S."/>
        </authorList>
    </citation>
    <scope>NUCLEOTIDE SEQUENCE [LARGE SCALE GENOMIC DNA]</scope>
    <source>
        <tissue evidence="18">Leaves</tissue>
    </source>
</reference>
<comment type="caution">
    <text evidence="18">The sequence shown here is derived from an EMBL/GenBank/DDBJ whole genome shotgun (WGS) entry which is preliminary data.</text>
</comment>
<dbReference type="GO" id="GO:0005886">
    <property type="term" value="C:plasma membrane"/>
    <property type="evidence" value="ECO:0007669"/>
    <property type="project" value="UniProtKB-SubCell"/>
</dbReference>
<accession>A0A6A1W5L3</accession>
<dbReference type="PANTHER" id="PTHR31650">
    <property type="entry name" value="O-ACYLTRANSFERASE (WSD1-LIKE) FAMILY PROTEIN"/>
    <property type="match status" value="1"/>
</dbReference>
<evidence type="ECO:0000259" key="16">
    <source>
        <dbReference type="Pfam" id="PF03007"/>
    </source>
</evidence>
<comment type="pathway">
    <text evidence="4">Lipid metabolism.</text>
</comment>
<protein>
    <submittedName>
        <fullName evidence="18">O-acyltransferase WSD1</fullName>
    </submittedName>
</protein>
<dbReference type="SUPFAM" id="SSF52777">
    <property type="entry name" value="CoA-dependent acyltransferases"/>
    <property type="match status" value="1"/>
</dbReference>
<dbReference type="EMBL" id="RXIC02000021">
    <property type="protein sequence ID" value="KAB1219616.1"/>
    <property type="molecule type" value="Genomic_DNA"/>
</dbReference>
<evidence type="ECO:0000256" key="5">
    <source>
        <dbReference type="ARBA" id="ARBA00022475"/>
    </source>
</evidence>
<dbReference type="Pfam" id="PF03007">
    <property type="entry name" value="WS_DGAT_cat"/>
    <property type="match status" value="1"/>
</dbReference>
<dbReference type="GO" id="GO:0047196">
    <property type="term" value="F:long-chain-alcohol O-fatty-acyltransferase activity"/>
    <property type="evidence" value="ECO:0007669"/>
    <property type="project" value="UniProtKB-EC"/>
</dbReference>
<dbReference type="InterPro" id="IPR004255">
    <property type="entry name" value="O-acyltransferase_WSD1_N"/>
</dbReference>
<evidence type="ECO:0000313" key="19">
    <source>
        <dbReference type="Proteomes" id="UP000516437"/>
    </source>
</evidence>
<organism evidence="18 19">
    <name type="scientific">Morella rubra</name>
    <name type="common">Chinese bayberry</name>
    <dbReference type="NCBI Taxonomy" id="262757"/>
    <lineage>
        <taxon>Eukaryota</taxon>
        <taxon>Viridiplantae</taxon>
        <taxon>Streptophyta</taxon>
        <taxon>Embryophyta</taxon>
        <taxon>Tracheophyta</taxon>
        <taxon>Spermatophyta</taxon>
        <taxon>Magnoliopsida</taxon>
        <taxon>eudicotyledons</taxon>
        <taxon>Gunneridae</taxon>
        <taxon>Pentapetalae</taxon>
        <taxon>rosids</taxon>
        <taxon>fabids</taxon>
        <taxon>Fagales</taxon>
        <taxon>Myricaceae</taxon>
        <taxon>Morella</taxon>
    </lineage>
</organism>
<feature type="region of interest" description="Disordered" evidence="15">
    <location>
        <begin position="1"/>
        <end position="35"/>
    </location>
</feature>
<evidence type="ECO:0000256" key="3">
    <source>
        <dbReference type="ARBA" id="ARBA00004771"/>
    </source>
</evidence>
<dbReference type="FunFam" id="3.30.559.10:FF:000033">
    <property type="entry name" value="O-acyltransferase (WSD1-like) family protein"/>
    <property type="match status" value="1"/>
</dbReference>
<evidence type="ECO:0000256" key="1">
    <source>
        <dbReference type="ARBA" id="ARBA00004162"/>
    </source>
</evidence>
<keyword evidence="9" id="KW-1133">Transmembrane helix</keyword>
<dbReference type="OrthoDB" id="619536at2759"/>
<evidence type="ECO:0000256" key="2">
    <source>
        <dbReference type="ARBA" id="ARBA00004389"/>
    </source>
</evidence>
<dbReference type="InterPro" id="IPR045034">
    <property type="entry name" value="O-acyltransferase_WSD1-like"/>
</dbReference>
<keyword evidence="10" id="KW-0472">Membrane</keyword>
<evidence type="ECO:0000256" key="7">
    <source>
        <dbReference type="ARBA" id="ARBA00022692"/>
    </source>
</evidence>
<dbReference type="UniPathway" id="UPA00282"/>
<name>A0A6A1W5L3_9ROSI</name>
<dbReference type="GO" id="GO:0005789">
    <property type="term" value="C:endoplasmic reticulum membrane"/>
    <property type="evidence" value="ECO:0007669"/>
    <property type="project" value="UniProtKB-SubCell"/>
</dbReference>
<evidence type="ECO:0000256" key="14">
    <source>
        <dbReference type="ARBA" id="ARBA00048109"/>
    </source>
</evidence>
<comment type="similarity">
    <text evidence="12">In the N-terminal section; belongs to the long-chain O-acyltransferase family.</text>
</comment>
<dbReference type="Proteomes" id="UP000516437">
    <property type="component" value="Chromosome 3"/>
</dbReference>
<dbReference type="PANTHER" id="PTHR31650:SF74">
    <property type="entry name" value="O-ACYLTRANSFERASE WSD1-LIKE"/>
    <property type="match status" value="1"/>
</dbReference>
<evidence type="ECO:0000256" key="13">
    <source>
        <dbReference type="ARBA" id="ARBA00047604"/>
    </source>
</evidence>